<evidence type="ECO:0000313" key="4">
    <source>
        <dbReference type="Proteomes" id="UP000242175"/>
    </source>
</evidence>
<accession>A0A220VH07</accession>
<reference evidence="3 4" key="1">
    <citation type="journal article" date="2016" name="Int. J. Syst. Evol. Microbiol.">
        <title>Paraphotobacterium marinum gen. nov., sp. nov., a member of the family Vibrionaceae, isolated from surface seawater.</title>
        <authorList>
            <person name="Huang Z."/>
            <person name="Dong C."/>
            <person name="Shao Z."/>
        </authorList>
    </citation>
    <scope>NUCLEOTIDE SEQUENCE [LARGE SCALE GENOMIC DNA]</scope>
    <source>
        <strain evidence="3 4">NSCS20N07D</strain>
    </source>
</reference>
<feature type="transmembrane region" description="Helical" evidence="1">
    <location>
        <begin position="301"/>
        <end position="321"/>
    </location>
</feature>
<feature type="transmembrane region" description="Helical" evidence="1">
    <location>
        <begin position="178"/>
        <end position="199"/>
    </location>
</feature>
<feature type="transmembrane region" description="Helical" evidence="1">
    <location>
        <begin position="238"/>
        <end position="259"/>
    </location>
</feature>
<dbReference type="OrthoDB" id="9814956at2"/>
<evidence type="ECO:0000256" key="1">
    <source>
        <dbReference type="SAM" id="Phobius"/>
    </source>
</evidence>
<feature type="transmembrane region" description="Helical" evidence="1">
    <location>
        <begin position="83"/>
        <end position="100"/>
    </location>
</feature>
<feature type="transmembrane region" description="Helical" evidence="1">
    <location>
        <begin position="137"/>
        <end position="157"/>
    </location>
</feature>
<dbReference type="KEGG" id="pmai:CF386_09130"/>
<dbReference type="AlphaFoldDB" id="A0A220VH07"/>
<dbReference type="PANTHER" id="PTHR36927">
    <property type="entry name" value="BLR4337 PROTEIN"/>
    <property type="match status" value="1"/>
</dbReference>
<dbReference type="GO" id="GO:0016747">
    <property type="term" value="F:acyltransferase activity, transferring groups other than amino-acyl groups"/>
    <property type="evidence" value="ECO:0007669"/>
    <property type="project" value="InterPro"/>
</dbReference>
<gene>
    <name evidence="3" type="ORF">CF386_09130</name>
</gene>
<keyword evidence="1" id="KW-0472">Membrane</keyword>
<feature type="transmembrane region" description="Helical" evidence="1">
    <location>
        <begin position="333"/>
        <end position="355"/>
    </location>
</feature>
<name>A0A220VH07_9GAMM</name>
<dbReference type="InterPro" id="IPR050623">
    <property type="entry name" value="Glucan_succinyl_AcylTrfase"/>
</dbReference>
<organism evidence="3 4">
    <name type="scientific">Paraphotobacterium marinum</name>
    <dbReference type="NCBI Taxonomy" id="1755811"/>
    <lineage>
        <taxon>Bacteria</taxon>
        <taxon>Pseudomonadati</taxon>
        <taxon>Pseudomonadota</taxon>
        <taxon>Gammaproteobacteria</taxon>
        <taxon>Vibrionales</taxon>
        <taxon>Vibrionaceae</taxon>
        <taxon>Paraphotobacterium</taxon>
    </lineage>
</organism>
<keyword evidence="4" id="KW-1185">Reference proteome</keyword>
<feature type="transmembrane region" description="Helical" evidence="1">
    <location>
        <begin position="271"/>
        <end position="289"/>
    </location>
</feature>
<feature type="transmembrane region" description="Helical" evidence="1">
    <location>
        <begin position="12"/>
        <end position="32"/>
    </location>
</feature>
<proteinExistence type="predicted"/>
<evidence type="ECO:0000313" key="3">
    <source>
        <dbReference type="EMBL" id="ASK79223.1"/>
    </source>
</evidence>
<dbReference type="EMBL" id="CP022356">
    <property type="protein sequence ID" value="ASK79223.1"/>
    <property type="molecule type" value="Genomic_DNA"/>
</dbReference>
<keyword evidence="1" id="KW-1133">Transmembrane helix</keyword>
<keyword evidence="1" id="KW-0812">Transmembrane</keyword>
<feature type="transmembrane region" description="Helical" evidence="1">
    <location>
        <begin position="205"/>
        <end position="226"/>
    </location>
</feature>
<dbReference type="InterPro" id="IPR002656">
    <property type="entry name" value="Acyl_transf_3_dom"/>
</dbReference>
<protein>
    <recommendedName>
        <fullName evidence="2">Acyltransferase 3 domain-containing protein</fullName>
    </recommendedName>
</protein>
<feature type="transmembrane region" description="Helical" evidence="1">
    <location>
        <begin position="52"/>
        <end position="71"/>
    </location>
</feature>
<evidence type="ECO:0000259" key="2">
    <source>
        <dbReference type="Pfam" id="PF01757"/>
    </source>
</evidence>
<dbReference type="PANTHER" id="PTHR36927:SF4">
    <property type="entry name" value="BLR5718 PROTEIN"/>
    <property type="match status" value="1"/>
</dbReference>
<sequence length="364" mass="42479">MKKYINNRLDYLDNIKWCLAIIVIMHHSFDYFQNTYPKYKSSFDIVLGIDQSYFMDLFFFISAFFIVPSLIKKGKSAFNKDKIIRLGGALLITYCLVEPLNDVVKYWGVNSIITSYLGYLLSPDRWSTIKSLQWGDFMGVTWFCWTLLLLSLIWSLFFRNKVNENQATNLEIPSYLQIIIFCILMVPLNCIAVMFENVFGSNFLGFRLIGMFPSYIAAFMIGIKAYQNNWLDKINLRYGLFGLILFSFGFYSIVFSHFIASSISNDESFRILRTFCAVGMILFLLYIFKKYFNHSNKVTKALARASFPAYVIQFVFLNVFFKFIAPGLNWNPWFITLFVGALAVICSFTVGMILYRLPFFKRIF</sequence>
<feature type="domain" description="Acyltransferase 3" evidence="2">
    <location>
        <begin position="10"/>
        <end position="350"/>
    </location>
</feature>
<dbReference type="RefSeq" id="WP_089074131.1">
    <property type="nucleotide sequence ID" value="NZ_CBCSAM010000002.1"/>
</dbReference>
<dbReference type="Pfam" id="PF01757">
    <property type="entry name" value="Acyl_transf_3"/>
    <property type="match status" value="1"/>
</dbReference>
<dbReference type="Proteomes" id="UP000242175">
    <property type="component" value="Chromosome small"/>
</dbReference>